<keyword evidence="3" id="KW-0808">Transferase</keyword>
<dbReference type="GO" id="GO:0005634">
    <property type="term" value="C:nucleus"/>
    <property type="evidence" value="ECO:0000318"/>
    <property type="project" value="GO_Central"/>
</dbReference>
<comment type="subcellular location">
    <subcellularLocation>
        <location evidence="1">Nucleus</location>
    </subcellularLocation>
</comment>
<dbReference type="PANTHER" id="PTHR23068">
    <property type="entry name" value="DNA CYTOSINE-5- -METHYLTRANSFERASE 3-RELATED"/>
    <property type="match status" value="1"/>
</dbReference>
<dbReference type="eggNOG" id="ENOG502QS8G">
    <property type="taxonomic scope" value="Eukaryota"/>
</dbReference>
<evidence type="ECO:0000313" key="10">
    <source>
        <dbReference type="EMBL" id="KXG21224.1"/>
    </source>
</evidence>
<evidence type="ECO:0000256" key="3">
    <source>
        <dbReference type="ARBA" id="ARBA00022679"/>
    </source>
</evidence>
<evidence type="ECO:0000256" key="1">
    <source>
        <dbReference type="ARBA" id="ARBA00004123"/>
    </source>
</evidence>
<organism evidence="10 11">
    <name type="scientific">Sorghum bicolor</name>
    <name type="common">Sorghum</name>
    <name type="synonym">Sorghum vulgare</name>
    <dbReference type="NCBI Taxonomy" id="4558"/>
    <lineage>
        <taxon>Eukaryota</taxon>
        <taxon>Viridiplantae</taxon>
        <taxon>Streptophyta</taxon>
        <taxon>Embryophyta</taxon>
        <taxon>Tracheophyta</taxon>
        <taxon>Spermatophyta</taxon>
        <taxon>Magnoliopsida</taxon>
        <taxon>Liliopsida</taxon>
        <taxon>Poales</taxon>
        <taxon>Poaceae</taxon>
        <taxon>PACMAD clade</taxon>
        <taxon>Panicoideae</taxon>
        <taxon>Andropogonodae</taxon>
        <taxon>Andropogoneae</taxon>
        <taxon>Sorghinae</taxon>
        <taxon>Sorghum</taxon>
    </lineage>
</organism>
<dbReference type="InParanoid" id="A0A1B6P6E5"/>
<dbReference type="GO" id="GO:0003677">
    <property type="term" value="F:DNA binding"/>
    <property type="evidence" value="ECO:0007669"/>
    <property type="project" value="UniProtKB-KW"/>
</dbReference>
<evidence type="ECO:0000256" key="4">
    <source>
        <dbReference type="ARBA" id="ARBA00022691"/>
    </source>
</evidence>
<dbReference type="PROSITE" id="PS51680">
    <property type="entry name" value="SAM_MT_DRM"/>
    <property type="match status" value="1"/>
</dbReference>
<dbReference type="EMBL" id="CM000768">
    <property type="protein sequence ID" value="KXG21224.1"/>
    <property type="molecule type" value="Genomic_DNA"/>
</dbReference>
<dbReference type="SUPFAM" id="SSF53335">
    <property type="entry name" value="S-adenosyl-L-methionine-dependent methyltransferases"/>
    <property type="match status" value="2"/>
</dbReference>
<dbReference type="ExpressionAtlas" id="A0A1B6P6E5">
    <property type="expression patterns" value="baseline and differential"/>
</dbReference>
<dbReference type="GO" id="GO:0008168">
    <property type="term" value="F:methyltransferase activity"/>
    <property type="evidence" value="ECO:0007669"/>
    <property type="project" value="UniProtKB-KW"/>
</dbReference>
<feature type="compositionally biased region" description="Low complexity" evidence="8">
    <location>
        <begin position="96"/>
        <end position="116"/>
    </location>
</feature>
<dbReference type="InterPro" id="IPR030380">
    <property type="entry name" value="SAM_MeTfrase_DRM"/>
</dbReference>
<feature type="compositionally biased region" description="Basic and acidic residues" evidence="8">
    <location>
        <begin position="1"/>
        <end position="20"/>
    </location>
</feature>
<dbReference type="Gramene" id="KXG21224">
    <property type="protein sequence ID" value="KXG21224"/>
    <property type="gene ID" value="SORBI_3009G032200"/>
</dbReference>
<evidence type="ECO:0000256" key="2">
    <source>
        <dbReference type="ARBA" id="ARBA00022603"/>
    </source>
</evidence>
<feature type="domain" description="SAM-dependent MTase DRM-type" evidence="9">
    <location>
        <begin position="328"/>
        <end position="656"/>
    </location>
</feature>
<dbReference type="STRING" id="4558.A0A1B6P6E5"/>
<keyword evidence="7" id="KW-0539">Nucleus</keyword>
<dbReference type="PANTHER" id="PTHR23068:SF11">
    <property type="entry name" value="INACTIVE DNA (CYTOSINE-5)-METHYLTRANSFERASE DRM3-RELATED"/>
    <property type="match status" value="1"/>
</dbReference>
<feature type="region of interest" description="Disordered" evidence="8">
    <location>
        <begin position="1"/>
        <end position="52"/>
    </location>
</feature>
<keyword evidence="11" id="KW-1185">Reference proteome</keyword>
<evidence type="ECO:0000256" key="8">
    <source>
        <dbReference type="SAM" id="MobiDB-lite"/>
    </source>
</evidence>
<dbReference type="Gene3D" id="3.40.50.150">
    <property type="entry name" value="Vaccinia Virus protein VP39"/>
    <property type="match status" value="1"/>
</dbReference>
<dbReference type="InterPro" id="IPR050390">
    <property type="entry name" value="C5-Methyltransferase"/>
</dbReference>
<evidence type="ECO:0000259" key="9">
    <source>
        <dbReference type="PROSITE" id="PS51680"/>
    </source>
</evidence>
<reference evidence="11" key="2">
    <citation type="journal article" date="2018" name="Plant J.">
        <title>The Sorghum bicolor reference genome: improved assembly, gene annotations, a transcriptome atlas, and signatures of genome organization.</title>
        <authorList>
            <person name="McCormick R.F."/>
            <person name="Truong S.K."/>
            <person name="Sreedasyam A."/>
            <person name="Jenkins J."/>
            <person name="Shu S."/>
            <person name="Sims D."/>
            <person name="Kennedy M."/>
            <person name="Amirebrahimi M."/>
            <person name="Weers B.D."/>
            <person name="McKinley B."/>
            <person name="Mattison A."/>
            <person name="Morishige D.T."/>
            <person name="Grimwood J."/>
            <person name="Schmutz J."/>
            <person name="Mullet J.E."/>
        </authorList>
    </citation>
    <scope>NUCLEOTIDE SEQUENCE [LARGE SCALE GENOMIC DNA]</scope>
    <source>
        <strain evidence="11">cv. BTx623</strain>
    </source>
</reference>
<evidence type="ECO:0000256" key="5">
    <source>
        <dbReference type="ARBA" id="ARBA00022737"/>
    </source>
</evidence>
<dbReference type="Proteomes" id="UP000000768">
    <property type="component" value="Chromosome 9"/>
</dbReference>
<accession>A0A1B6P6E5</accession>
<sequence length="656" mass="73406">MQVKIEDHAEDGGIDADVRGLGEAAVDPLPGSVHATFKEEEGEPSSSSGKLRSEFIGMGFSSKLVDKVLQRHGDDDSNTILESLLSYSDLKQSGSESSGSLGSLFDSDNEENNSSLESRKVINQDIKPELDSFSEKWSFLLRTMNFSQQEVDLAFKQLGDEAPLEQLVDFIVNAQSGVSSGGPENGDATNEGKTELLYGVMEKTLSLLQMGFTEEEVSSVLENSDQRATIQELADSILARRIANSIEQKEVKIESDFLGEAEPDYSSYQPSYSAASYYDDDNNNIRVKRAKHVFIDDTGASSSHLGNPWSMGTSDMPVKVELEAMTPGRRANVQGDLAKPPFFLYGNMVDIPKDTWYQLTQFLYNVEPEFVNSQSFSALTRKEGYIHNLPVEKRRVVVPKSPMTIEEALPFTRQWWPSWDTRKHISVVTIEVGEIEQTCERLGSMVRESRGVLSEARQMQIIHQCRVSNLIWVGQNKLGPLEPRQVERILGYPHNHTNLFELNQSDRFGAMKFAFQTDTLSYFLSVLKGMYPDGIRVLSIYSGIGGAEVTLHRLGIPLKCVISVEESEVNRKILRRWWSKTEQTGVLRQHPGIWKLKTHVIEDLVKEFGGFDLIIGGNYTSCKGGNTVNTTMGLDSNRFYEYARVVKRVRTAVGLS</sequence>
<keyword evidence="2" id="KW-0489">Methyltransferase</keyword>
<evidence type="ECO:0000256" key="6">
    <source>
        <dbReference type="ARBA" id="ARBA00023125"/>
    </source>
</evidence>
<dbReference type="GO" id="GO:0032259">
    <property type="term" value="P:methylation"/>
    <property type="evidence" value="ECO:0007669"/>
    <property type="project" value="UniProtKB-KW"/>
</dbReference>
<dbReference type="FunCoup" id="A0A1B6P6E5">
    <property type="interactions" value="2111"/>
</dbReference>
<keyword evidence="5" id="KW-0677">Repeat</keyword>
<keyword evidence="4" id="KW-0949">S-adenosyl-L-methionine</keyword>
<gene>
    <name evidence="10" type="ORF">SORBI_3009G032200</name>
</gene>
<evidence type="ECO:0000313" key="11">
    <source>
        <dbReference type="Proteomes" id="UP000000768"/>
    </source>
</evidence>
<keyword evidence="6" id="KW-0238">DNA-binding</keyword>
<reference evidence="10 11" key="1">
    <citation type="journal article" date="2009" name="Nature">
        <title>The Sorghum bicolor genome and the diversification of grasses.</title>
        <authorList>
            <person name="Paterson A.H."/>
            <person name="Bowers J.E."/>
            <person name="Bruggmann R."/>
            <person name="Dubchak I."/>
            <person name="Grimwood J."/>
            <person name="Gundlach H."/>
            <person name="Haberer G."/>
            <person name="Hellsten U."/>
            <person name="Mitros T."/>
            <person name="Poliakov A."/>
            <person name="Schmutz J."/>
            <person name="Spannagl M."/>
            <person name="Tang H."/>
            <person name="Wang X."/>
            <person name="Wicker T."/>
            <person name="Bharti A.K."/>
            <person name="Chapman J."/>
            <person name="Feltus F.A."/>
            <person name="Gowik U."/>
            <person name="Grigoriev I.V."/>
            <person name="Lyons E."/>
            <person name="Maher C.A."/>
            <person name="Martis M."/>
            <person name="Narechania A."/>
            <person name="Otillar R.P."/>
            <person name="Penning B.W."/>
            <person name="Salamov A.A."/>
            <person name="Wang Y."/>
            <person name="Zhang L."/>
            <person name="Carpita N.C."/>
            <person name="Freeling M."/>
            <person name="Gingle A.R."/>
            <person name="Hash C.T."/>
            <person name="Keller B."/>
            <person name="Klein P."/>
            <person name="Kresovich S."/>
            <person name="McCann M.C."/>
            <person name="Ming R."/>
            <person name="Peterson D.G."/>
            <person name="Mehboob-ur-Rahman"/>
            <person name="Ware D."/>
            <person name="Westhoff P."/>
            <person name="Mayer K.F."/>
            <person name="Messing J."/>
            <person name="Rokhsar D.S."/>
        </authorList>
    </citation>
    <scope>NUCLEOTIDE SEQUENCE [LARGE SCALE GENOMIC DNA]</scope>
    <source>
        <strain evidence="11">cv. BTx623</strain>
    </source>
</reference>
<proteinExistence type="predicted"/>
<protein>
    <recommendedName>
        <fullName evidence="9">SAM-dependent MTase DRM-type domain-containing protein</fullName>
    </recommendedName>
</protein>
<evidence type="ECO:0000256" key="7">
    <source>
        <dbReference type="ARBA" id="ARBA00023242"/>
    </source>
</evidence>
<feature type="region of interest" description="Disordered" evidence="8">
    <location>
        <begin position="96"/>
        <end position="120"/>
    </location>
</feature>
<name>A0A1B6P6E5_SORBI</name>
<dbReference type="AlphaFoldDB" id="A0A1B6P6E5"/>
<dbReference type="InterPro" id="IPR029063">
    <property type="entry name" value="SAM-dependent_MTases_sf"/>
</dbReference>